<evidence type="ECO:0000313" key="2">
    <source>
        <dbReference type="EMBL" id="MBA4542705.1"/>
    </source>
</evidence>
<proteinExistence type="predicted"/>
<feature type="transmembrane region" description="Helical" evidence="1">
    <location>
        <begin position="6"/>
        <end position="30"/>
    </location>
</feature>
<reference evidence="2 3" key="1">
    <citation type="submission" date="2020-07" db="EMBL/GenBank/DDBJ databases">
        <authorList>
            <person name="Feng H."/>
        </authorList>
    </citation>
    <scope>NUCLEOTIDE SEQUENCE [LARGE SCALE GENOMIC DNA]</scope>
    <source>
        <strain evidence="3">s-11</strain>
    </source>
</reference>
<evidence type="ECO:0000256" key="1">
    <source>
        <dbReference type="SAM" id="Phobius"/>
    </source>
</evidence>
<dbReference type="Proteomes" id="UP000530514">
    <property type="component" value="Unassembled WGS sequence"/>
</dbReference>
<evidence type="ECO:0000313" key="3">
    <source>
        <dbReference type="Proteomes" id="UP000530514"/>
    </source>
</evidence>
<dbReference type="EMBL" id="JACEIP010000008">
    <property type="protein sequence ID" value="MBA4542705.1"/>
    <property type="molecule type" value="Genomic_DNA"/>
</dbReference>
<dbReference type="AlphaFoldDB" id="A0A7W1X9W9"/>
<keyword evidence="1" id="KW-0472">Membrane</keyword>
<keyword evidence="3" id="KW-1185">Reference proteome</keyword>
<keyword evidence="1" id="KW-1133">Transmembrane helix</keyword>
<keyword evidence="1" id="KW-0812">Transmembrane</keyword>
<sequence length="72" mass="8428">MRTIGIYLFLLVTSLLFIVGIDLAIGFPLGESIEKMFFPFEMMDYMAIFLTVSFLVYPLVRNLIWWGMNLVR</sequence>
<accession>A0A7W1X9W9</accession>
<dbReference type="Pfam" id="PF26310">
    <property type="entry name" value="YczF"/>
    <property type="match status" value="1"/>
</dbReference>
<protein>
    <submittedName>
        <fullName evidence="2">Uncharacterized protein</fullName>
    </submittedName>
</protein>
<feature type="transmembrane region" description="Helical" evidence="1">
    <location>
        <begin position="42"/>
        <end position="60"/>
    </location>
</feature>
<gene>
    <name evidence="2" type="ORF">H1164_07290</name>
</gene>
<dbReference type="RefSeq" id="WP_033101792.1">
    <property type="nucleotide sequence ID" value="NZ_JACEIP010000008.1"/>
</dbReference>
<name>A0A7W1X9W9_9BACL</name>
<dbReference type="InterPro" id="IPR058725">
    <property type="entry name" value="YczF"/>
</dbReference>
<organism evidence="2 3">
    <name type="scientific">Thermoactinomyces daqus</name>
    <dbReference type="NCBI Taxonomy" id="1329516"/>
    <lineage>
        <taxon>Bacteria</taxon>
        <taxon>Bacillati</taxon>
        <taxon>Bacillota</taxon>
        <taxon>Bacilli</taxon>
        <taxon>Bacillales</taxon>
        <taxon>Thermoactinomycetaceae</taxon>
        <taxon>Thermoactinomyces</taxon>
    </lineage>
</organism>
<comment type="caution">
    <text evidence="2">The sequence shown here is derived from an EMBL/GenBank/DDBJ whole genome shotgun (WGS) entry which is preliminary data.</text>
</comment>